<dbReference type="InParanoid" id="F7PUG5"/>
<sequence length="92" mass="10002">MSFKRRKVLIIGSGFTRATTAYMIAEKELADVVLVDIPDMEKPTQGNALDMLEASPVMRFDAGVKVIADYKDTEDSELVSITIDVAVGGFST</sequence>
<comment type="caution">
    <text evidence="1">The sequence shown here is derived from an EMBL/GenBank/DDBJ whole genome shotgun (WGS) entry which is preliminary data.</text>
</comment>
<dbReference type="AlphaFoldDB" id="F7PUG5"/>
<dbReference type="InterPro" id="IPR001557">
    <property type="entry name" value="L-lactate/malate_DH"/>
</dbReference>
<dbReference type="EC" id="1.1.1.37" evidence="1"/>
<protein>
    <submittedName>
        <fullName evidence="1">Malate dehydrogenase protein</fullName>
        <ecNumber evidence="1">1.1.1.37</ecNumber>
    </submittedName>
</protein>
<proteinExistence type="predicted"/>
<keyword evidence="1" id="KW-0560">Oxidoreductase</keyword>
<accession>F7PUG5</accession>
<organism evidence="1 2">
    <name type="scientific">Haloplasma contractile SSD-17B</name>
    <dbReference type="NCBI Taxonomy" id="1033810"/>
    <lineage>
        <taxon>Bacteria</taxon>
        <taxon>Bacillati</taxon>
        <taxon>Mycoplasmatota</taxon>
        <taxon>Mollicutes</taxon>
        <taxon>Haloplasmatales</taxon>
        <taxon>Haloplasmataceae</taxon>
        <taxon>Haloplasma</taxon>
    </lineage>
</organism>
<evidence type="ECO:0000313" key="2">
    <source>
        <dbReference type="Proteomes" id="UP000005707"/>
    </source>
</evidence>
<gene>
    <name evidence="1" type="primary">mdh</name>
    <name evidence="1" type="ORF">HLPCO_002245</name>
</gene>
<dbReference type="GO" id="GO:0030060">
    <property type="term" value="F:L-malate dehydrogenase (NAD+) activity"/>
    <property type="evidence" value="ECO:0007669"/>
    <property type="project" value="UniProtKB-EC"/>
</dbReference>
<dbReference type="Gene3D" id="3.40.50.720">
    <property type="entry name" value="NAD(P)-binding Rossmann-like Domain"/>
    <property type="match status" value="1"/>
</dbReference>
<dbReference type="eggNOG" id="COG0039">
    <property type="taxonomic scope" value="Bacteria"/>
</dbReference>
<evidence type="ECO:0000313" key="1">
    <source>
        <dbReference type="EMBL" id="ERJ11762.1"/>
    </source>
</evidence>
<reference evidence="1 2" key="2">
    <citation type="journal article" date="2013" name="PLoS ONE">
        <title>INDIGO - INtegrated Data Warehouse of MIcrobial GenOmes with Examples from the Red Sea Extremophiles.</title>
        <authorList>
            <person name="Alam I."/>
            <person name="Antunes A."/>
            <person name="Kamau A.A."/>
            <person name="Ba Alawi W."/>
            <person name="Kalkatawi M."/>
            <person name="Stingl U."/>
            <person name="Bajic V.B."/>
        </authorList>
    </citation>
    <scope>NUCLEOTIDE SEQUENCE [LARGE SCALE GENOMIC DNA]</scope>
    <source>
        <strain evidence="1 2">SSD-17B</strain>
    </source>
</reference>
<dbReference type="EMBL" id="AFNU02000008">
    <property type="protein sequence ID" value="ERJ11762.1"/>
    <property type="molecule type" value="Genomic_DNA"/>
</dbReference>
<dbReference type="Proteomes" id="UP000005707">
    <property type="component" value="Unassembled WGS sequence"/>
</dbReference>
<dbReference type="PRINTS" id="PR00086">
    <property type="entry name" value="LLDHDRGNASE"/>
</dbReference>
<name>F7PUG5_9MOLU</name>
<reference evidence="1 2" key="1">
    <citation type="journal article" date="2011" name="J. Bacteriol.">
        <title>Genome sequence of Haloplasma contractile, an unusual contractile bacterium from a deep-sea anoxic brine lake.</title>
        <authorList>
            <person name="Antunes A."/>
            <person name="Alam I."/>
            <person name="El Dorry H."/>
            <person name="Siam R."/>
            <person name="Robertson A."/>
            <person name="Bajic V.B."/>
            <person name="Stingl U."/>
        </authorList>
    </citation>
    <scope>NUCLEOTIDE SEQUENCE [LARGE SCALE GENOMIC DNA]</scope>
    <source>
        <strain evidence="1 2">SSD-17B</strain>
    </source>
</reference>
<dbReference type="STRING" id="1033810.HLPCO_002245"/>
<keyword evidence="2" id="KW-1185">Reference proteome</keyword>
<dbReference type="GO" id="GO:0019752">
    <property type="term" value="P:carboxylic acid metabolic process"/>
    <property type="evidence" value="ECO:0007669"/>
    <property type="project" value="InterPro"/>
</dbReference>
<dbReference type="SUPFAM" id="SSF51735">
    <property type="entry name" value="NAD(P)-binding Rossmann-fold domains"/>
    <property type="match status" value="1"/>
</dbReference>
<dbReference type="InterPro" id="IPR036291">
    <property type="entry name" value="NAD(P)-bd_dom_sf"/>
</dbReference>